<dbReference type="AlphaFoldDB" id="A0A1G5L7B6"/>
<dbReference type="GO" id="GO:0006412">
    <property type="term" value="P:translation"/>
    <property type="evidence" value="ECO:0007669"/>
    <property type="project" value="UniProtKB-UniRule"/>
</dbReference>
<dbReference type="EMBL" id="FMUS01000042">
    <property type="protein sequence ID" value="SCZ08767.1"/>
    <property type="molecule type" value="Genomic_DNA"/>
</dbReference>
<evidence type="ECO:0000256" key="7">
    <source>
        <dbReference type="HAMAP-Rule" id="MF_01325"/>
    </source>
</evidence>
<dbReference type="Pfam" id="PF00297">
    <property type="entry name" value="Ribosomal_L3"/>
    <property type="match status" value="1"/>
</dbReference>
<dbReference type="GO" id="GO:0022625">
    <property type="term" value="C:cytosolic large ribosomal subunit"/>
    <property type="evidence" value="ECO:0007669"/>
    <property type="project" value="TreeGrafter"/>
</dbReference>
<dbReference type="InterPro" id="IPR019927">
    <property type="entry name" value="Ribosomal_uL3_bac/org-type"/>
</dbReference>
<evidence type="ECO:0000313" key="11">
    <source>
        <dbReference type="EMBL" id="SCZ08767.1"/>
    </source>
</evidence>
<dbReference type="GO" id="GO:0003735">
    <property type="term" value="F:structural constituent of ribosome"/>
    <property type="evidence" value="ECO:0007669"/>
    <property type="project" value="UniProtKB-UniRule"/>
</dbReference>
<evidence type="ECO:0000256" key="1">
    <source>
        <dbReference type="ARBA" id="ARBA00006540"/>
    </source>
</evidence>
<dbReference type="SUPFAM" id="SSF50447">
    <property type="entry name" value="Translation proteins"/>
    <property type="match status" value="1"/>
</dbReference>
<evidence type="ECO:0000256" key="3">
    <source>
        <dbReference type="ARBA" id="ARBA00022884"/>
    </source>
</evidence>
<evidence type="ECO:0000256" key="5">
    <source>
        <dbReference type="ARBA" id="ARBA00023274"/>
    </source>
</evidence>
<dbReference type="RefSeq" id="WP_091547413.1">
    <property type="nucleotide sequence ID" value="NZ_FMUS01000042.1"/>
</dbReference>
<sequence length="210" mass="22791">MKGIVGKKVGMTQVFNEDGLVIPVTVIEVEPNVVTQVKTVEKDGYNALQIGYGTIKEKNVSKPMKGHFSKAGVTYKRLVKEFKVENPSEFTVGQEIKADLFKAGDKVDITGISKGKGFQGVIKRHGQSRGPMAHGSRYHRRPGSMGATSTPGRVFKGKKLPGHMGNVKITVQNLEIVMVDINKNVLLVKGAVPGPRKGLLTINETIKQGK</sequence>
<dbReference type="PANTHER" id="PTHR11229">
    <property type="entry name" value="50S RIBOSOMAL PROTEIN L3"/>
    <property type="match status" value="1"/>
</dbReference>
<keyword evidence="4 7" id="KW-0689">Ribosomal protein</keyword>
<dbReference type="Gene3D" id="2.40.30.10">
    <property type="entry name" value="Translation factors"/>
    <property type="match status" value="1"/>
</dbReference>
<dbReference type="FunFam" id="2.40.30.10:FF:000004">
    <property type="entry name" value="50S ribosomal protein L3"/>
    <property type="match status" value="1"/>
</dbReference>
<dbReference type="HAMAP" id="MF_01325_B">
    <property type="entry name" value="Ribosomal_uL3_B"/>
    <property type="match status" value="1"/>
</dbReference>
<dbReference type="OrthoDB" id="9806135at2"/>
<organism evidence="11 12">
    <name type="scientific">Alkaliphilus peptidifermentans DSM 18978</name>
    <dbReference type="NCBI Taxonomy" id="1120976"/>
    <lineage>
        <taxon>Bacteria</taxon>
        <taxon>Bacillati</taxon>
        <taxon>Bacillota</taxon>
        <taxon>Clostridia</taxon>
        <taxon>Peptostreptococcales</taxon>
        <taxon>Natronincolaceae</taxon>
        <taxon>Alkaliphilus</taxon>
    </lineage>
</organism>
<dbReference type="NCBIfam" id="TIGR03625">
    <property type="entry name" value="L3_bact"/>
    <property type="match status" value="1"/>
</dbReference>
<proteinExistence type="inferred from homology"/>
<evidence type="ECO:0000256" key="2">
    <source>
        <dbReference type="ARBA" id="ARBA00022730"/>
    </source>
</evidence>
<evidence type="ECO:0000256" key="10">
    <source>
        <dbReference type="SAM" id="MobiDB-lite"/>
    </source>
</evidence>
<evidence type="ECO:0000256" key="4">
    <source>
        <dbReference type="ARBA" id="ARBA00022980"/>
    </source>
</evidence>
<dbReference type="GO" id="GO:0019843">
    <property type="term" value="F:rRNA binding"/>
    <property type="evidence" value="ECO:0007669"/>
    <property type="project" value="UniProtKB-UniRule"/>
</dbReference>
<dbReference type="InterPro" id="IPR009000">
    <property type="entry name" value="Transl_B-barrel_sf"/>
</dbReference>
<keyword evidence="12" id="KW-1185">Reference proteome</keyword>
<dbReference type="STRING" id="1120976.SAMN03080606_04137"/>
<evidence type="ECO:0000256" key="9">
    <source>
        <dbReference type="RuleBase" id="RU003906"/>
    </source>
</evidence>
<keyword evidence="5 7" id="KW-0687">Ribonucleoprotein</keyword>
<evidence type="ECO:0000313" key="12">
    <source>
        <dbReference type="Proteomes" id="UP000198636"/>
    </source>
</evidence>
<evidence type="ECO:0000256" key="6">
    <source>
        <dbReference type="ARBA" id="ARBA00035243"/>
    </source>
</evidence>
<dbReference type="Gene3D" id="3.30.160.810">
    <property type="match status" value="1"/>
</dbReference>
<dbReference type="FunFam" id="3.30.160.810:FF:000001">
    <property type="entry name" value="50S ribosomal protein L3"/>
    <property type="match status" value="1"/>
</dbReference>
<accession>A0A1G5L7B6</accession>
<dbReference type="Proteomes" id="UP000198636">
    <property type="component" value="Unassembled WGS sequence"/>
</dbReference>
<comment type="function">
    <text evidence="7 9">One of the primary rRNA binding proteins, it binds directly near the 3'-end of the 23S rRNA, where it nucleates assembly of the 50S subunit.</text>
</comment>
<dbReference type="PROSITE" id="PS00474">
    <property type="entry name" value="RIBOSOMAL_L3"/>
    <property type="match status" value="1"/>
</dbReference>
<evidence type="ECO:0000256" key="8">
    <source>
        <dbReference type="RuleBase" id="RU003905"/>
    </source>
</evidence>
<comment type="subunit">
    <text evidence="7 9">Part of the 50S ribosomal subunit. Forms a cluster with proteins L14 and L19.</text>
</comment>
<protein>
    <recommendedName>
        <fullName evidence="6 7">Large ribosomal subunit protein uL3</fullName>
    </recommendedName>
</protein>
<comment type="similarity">
    <text evidence="1 7 8">Belongs to the universal ribosomal protein uL3 family.</text>
</comment>
<dbReference type="InterPro" id="IPR000597">
    <property type="entry name" value="Ribosomal_uL3"/>
</dbReference>
<gene>
    <name evidence="7" type="primary">rplC</name>
    <name evidence="11" type="ORF">SAMN03080606_04137</name>
</gene>
<reference evidence="11 12" key="1">
    <citation type="submission" date="2016-10" db="EMBL/GenBank/DDBJ databases">
        <authorList>
            <person name="de Groot N.N."/>
        </authorList>
    </citation>
    <scope>NUCLEOTIDE SEQUENCE [LARGE SCALE GENOMIC DNA]</scope>
    <source>
        <strain evidence="11 12">DSM 18978</strain>
    </source>
</reference>
<keyword evidence="2 7" id="KW-0699">rRNA-binding</keyword>
<feature type="region of interest" description="Disordered" evidence="10">
    <location>
        <begin position="123"/>
        <end position="152"/>
    </location>
</feature>
<name>A0A1G5L7B6_9FIRM</name>
<dbReference type="InterPro" id="IPR019926">
    <property type="entry name" value="Ribosomal_uL3_CS"/>
</dbReference>
<keyword evidence="3 7" id="KW-0694">RNA-binding</keyword>
<dbReference type="PANTHER" id="PTHR11229:SF16">
    <property type="entry name" value="LARGE RIBOSOMAL SUBUNIT PROTEIN UL3C"/>
    <property type="match status" value="1"/>
</dbReference>